<dbReference type="EMBL" id="BOMH01000041">
    <property type="protein sequence ID" value="GID67774.1"/>
    <property type="molecule type" value="Genomic_DNA"/>
</dbReference>
<dbReference type="InterPro" id="IPR023198">
    <property type="entry name" value="PGP-like_dom2"/>
</dbReference>
<dbReference type="InterPro" id="IPR023214">
    <property type="entry name" value="HAD_sf"/>
</dbReference>
<dbReference type="AlphaFoldDB" id="A0A919M9Q4"/>
<sequence>MTAEPVPFLLDIDGTLVDSRHVVEDAWREVAARFGADADAILAVCHGLRDEDAVARFFPEPLRAAVVDHIAAIEQERAADVVAMAGAQRFLAGLTPGRWAAVTSGSRRLMTARLRGAGLPVPAVFVTADDVRHGKPHPEGYLAAAAQLGADIKECVVVEDSPTGVVAGRAAGAFVVGLAADPAALTEADVVVRTIADVPRAVAGRRDS</sequence>
<dbReference type="NCBIfam" id="TIGR01549">
    <property type="entry name" value="HAD-SF-IA-v1"/>
    <property type="match status" value="1"/>
</dbReference>
<dbReference type="PANTHER" id="PTHR43481">
    <property type="entry name" value="FRUCTOSE-1-PHOSPHATE PHOSPHATASE"/>
    <property type="match status" value="1"/>
</dbReference>
<protein>
    <submittedName>
        <fullName evidence="1">Haloacid dehalogenase</fullName>
    </submittedName>
</protein>
<dbReference type="InterPro" id="IPR051806">
    <property type="entry name" value="HAD-like_SPP"/>
</dbReference>
<dbReference type="GO" id="GO:0050308">
    <property type="term" value="F:sugar-phosphatase activity"/>
    <property type="evidence" value="ECO:0007669"/>
    <property type="project" value="TreeGrafter"/>
</dbReference>
<gene>
    <name evidence="1" type="ORF">Acy02nite_56550</name>
</gene>
<dbReference type="PANTHER" id="PTHR43481:SF4">
    <property type="entry name" value="GLYCEROL-1-PHOSPHATE PHOSPHOHYDROLASE 1-RELATED"/>
    <property type="match status" value="1"/>
</dbReference>
<dbReference type="SFLD" id="SFLDS00003">
    <property type="entry name" value="Haloacid_Dehalogenase"/>
    <property type="match status" value="1"/>
</dbReference>
<dbReference type="InterPro" id="IPR036412">
    <property type="entry name" value="HAD-like_sf"/>
</dbReference>
<dbReference type="NCBIfam" id="TIGR01509">
    <property type="entry name" value="HAD-SF-IA-v3"/>
    <property type="match status" value="1"/>
</dbReference>
<organism evidence="1 2">
    <name type="scientific">Actinoplanes cyaneus</name>
    <dbReference type="NCBI Taxonomy" id="52696"/>
    <lineage>
        <taxon>Bacteria</taxon>
        <taxon>Bacillati</taxon>
        <taxon>Actinomycetota</taxon>
        <taxon>Actinomycetes</taxon>
        <taxon>Micromonosporales</taxon>
        <taxon>Micromonosporaceae</taxon>
        <taxon>Actinoplanes</taxon>
    </lineage>
</organism>
<dbReference type="SFLD" id="SFLDG01129">
    <property type="entry name" value="C1.5:_HAD__Beta-PGM__Phosphata"/>
    <property type="match status" value="1"/>
</dbReference>
<accession>A0A919M9Q4</accession>
<dbReference type="Gene3D" id="3.40.50.1000">
    <property type="entry name" value="HAD superfamily/HAD-like"/>
    <property type="match status" value="1"/>
</dbReference>
<dbReference type="SUPFAM" id="SSF56784">
    <property type="entry name" value="HAD-like"/>
    <property type="match status" value="1"/>
</dbReference>
<proteinExistence type="predicted"/>
<evidence type="ECO:0000313" key="1">
    <source>
        <dbReference type="EMBL" id="GID67774.1"/>
    </source>
</evidence>
<reference evidence="1" key="1">
    <citation type="submission" date="2021-01" db="EMBL/GenBank/DDBJ databases">
        <title>Whole genome shotgun sequence of Actinoplanes cyaneus NBRC 14990.</title>
        <authorList>
            <person name="Komaki H."/>
            <person name="Tamura T."/>
        </authorList>
    </citation>
    <scope>NUCLEOTIDE SEQUENCE</scope>
    <source>
        <strain evidence="1">NBRC 14990</strain>
    </source>
</reference>
<dbReference type="Proteomes" id="UP000619479">
    <property type="component" value="Unassembled WGS sequence"/>
</dbReference>
<keyword evidence="2" id="KW-1185">Reference proteome</keyword>
<name>A0A919M9Q4_9ACTN</name>
<dbReference type="Pfam" id="PF00702">
    <property type="entry name" value="Hydrolase"/>
    <property type="match status" value="1"/>
</dbReference>
<dbReference type="Gene3D" id="1.10.150.240">
    <property type="entry name" value="Putative phosphatase, domain 2"/>
    <property type="match status" value="1"/>
</dbReference>
<comment type="caution">
    <text evidence="1">The sequence shown here is derived from an EMBL/GenBank/DDBJ whole genome shotgun (WGS) entry which is preliminary data.</text>
</comment>
<evidence type="ECO:0000313" key="2">
    <source>
        <dbReference type="Proteomes" id="UP000619479"/>
    </source>
</evidence>
<dbReference type="InterPro" id="IPR006439">
    <property type="entry name" value="HAD-SF_hydro_IA"/>
</dbReference>